<keyword evidence="3" id="KW-0201">Cytochrome c-type biogenesis</keyword>
<feature type="transmembrane region" description="Helical" evidence="6">
    <location>
        <begin position="768"/>
        <end position="789"/>
    </location>
</feature>
<evidence type="ECO:0000313" key="10">
    <source>
        <dbReference type="Proteomes" id="UP000789359"/>
    </source>
</evidence>
<evidence type="ECO:0000256" key="4">
    <source>
        <dbReference type="ARBA" id="ARBA00022989"/>
    </source>
</evidence>
<feature type="domain" description="ResB-like" evidence="8">
    <location>
        <begin position="74"/>
        <end position="135"/>
    </location>
</feature>
<evidence type="ECO:0000259" key="8">
    <source>
        <dbReference type="Pfam" id="PF05140"/>
    </source>
</evidence>
<sequence length="1038" mass="116630">MKNLTKTFFSMASAIVLFLIFAIGSAVATIIERLETTQAAWEVVYGASWFALVQVLLGINLAYNIFAYKLINIKKLPSLLFHMSFLIILIGAGITRYFGFEGTMHIRENTESNTILTRGSFINFSTVIDGEQYSVSIPKELSTLSRSGFDLSLDLPGGVANLKYLEYVPKAGYKFVDDANGKAAVELVLSDETDKEETSLVEGDELELGPTSFALNKLPKHGQAYVLFQINKERSFFVSNTDITVFDGEKKTIKAGEEVAFDKAKLYTINGINFSIKFASPAASKKLVSTQTSEFDAIVAELKHNGESKEVAMFYNISEPVRAFIADKVFFVSWGAQRIKLPFSFYLKDFELKRYPGSNSPMGYASDVVVKDPNSEIQPGFDYRIYMNNVLDYAGYRFFQSSYDQDEKGTVLSVNRDPGKITTYIGYFIMGLGFILNIINPGSRFRKLAHLVDVESSKKVVAVLFALFAVFNTQNIVANDFLPHIDAEHADKLGKILVQSPDGRMKPFDTVSRDILNKVHRKDSINKLNSNQALLSIMIEPEYWRSEPVIALGSSAELKKELGIDPAKKFASFVEFFALKDGQSEYKLGRFADIASRKHPGSRGTFDKDVIKIDERVNVFYIAFIGEIFKVFPKQNDPSNTWSSPYSAMMSFPPEESGVIANIMKEYFEAVEAAMKLGEKSSSNADEYTKKWSLADEKLANIKIYQERYGSSVIPAKSRVDMEILFNKVQIFERLTPVYLLAGFALLIFIFIKMLAPRLNINPVIKAIYIINLLAFIAHTAGLGLRWYISEHAPWSNSYESMVYIAWALGLSGIVFSKRSPIAIALTSMLAGITLFVAHLSWMDPQITTLVPVLQSYWLTIHVSVITASYGFLGLCSLLGFFVLVLIVMQRKNSENKEIMRNITEATRINEMAMILGISLLTLGNFLGGVWANESWGRYWGWDSKETWALISILVYAAVLHMRFVPKLNSQYAFAVASMFAYWSIIMTYFGVNFYLAGMHSYATGDPMPIPNFVYVTVAVMFALSIFAYYKRKSVQRL</sequence>
<evidence type="ECO:0000313" key="9">
    <source>
        <dbReference type="EMBL" id="CAD7286565.1"/>
    </source>
</evidence>
<gene>
    <name evidence="9" type="primary">ccsA_1</name>
    <name evidence="9" type="ORF">LMG8286_00398</name>
</gene>
<evidence type="ECO:0000256" key="6">
    <source>
        <dbReference type="SAM" id="Phobius"/>
    </source>
</evidence>
<evidence type="ECO:0000259" key="7">
    <source>
        <dbReference type="Pfam" id="PF01578"/>
    </source>
</evidence>
<feature type="transmembrane region" description="Helical" evidence="6">
    <location>
        <begin position="460"/>
        <end position="477"/>
    </location>
</feature>
<dbReference type="InterPro" id="IPR045062">
    <property type="entry name" value="Cyt_c_biogenesis_CcsA/CcmC"/>
</dbReference>
<dbReference type="PANTHER" id="PTHR30071:SF1">
    <property type="entry name" value="CYTOCHROME B_B6 PROTEIN-RELATED"/>
    <property type="match status" value="1"/>
</dbReference>
<dbReference type="InterPro" id="IPR007816">
    <property type="entry name" value="ResB-like_domain"/>
</dbReference>
<keyword evidence="4 6" id="KW-1133">Transmembrane helix</keyword>
<feature type="transmembrane region" description="Helical" evidence="6">
    <location>
        <begin position="824"/>
        <end position="843"/>
    </location>
</feature>
<keyword evidence="10" id="KW-1185">Reference proteome</keyword>
<feature type="transmembrane region" description="Helical" evidence="6">
    <location>
        <begin position="909"/>
        <end position="927"/>
    </location>
</feature>
<accession>A0ABM8Q1B6</accession>
<dbReference type="Proteomes" id="UP000789359">
    <property type="component" value="Unassembled WGS sequence"/>
</dbReference>
<evidence type="ECO:0000256" key="1">
    <source>
        <dbReference type="ARBA" id="ARBA00004141"/>
    </source>
</evidence>
<evidence type="ECO:0000256" key="3">
    <source>
        <dbReference type="ARBA" id="ARBA00022748"/>
    </source>
</evidence>
<keyword evidence="2 6" id="KW-0812">Transmembrane</keyword>
<reference evidence="9 10" key="1">
    <citation type="submission" date="2020-11" db="EMBL/GenBank/DDBJ databases">
        <authorList>
            <person name="Peeters C."/>
        </authorList>
    </citation>
    <scope>NUCLEOTIDE SEQUENCE [LARGE SCALE GENOMIC DNA]</scope>
    <source>
        <strain evidence="9 10">LMG 8286</strain>
    </source>
</reference>
<feature type="transmembrane region" description="Helical" evidence="6">
    <location>
        <begin position="972"/>
        <end position="992"/>
    </location>
</feature>
<evidence type="ECO:0000256" key="5">
    <source>
        <dbReference type="ARBA" id="ARBA00023136"/>
    </source>
</evidence>
<protein>
    <submittedName>
        <fullName evidence="9">Cytochrome c biogenesis protein CcsA</fullName>
    </submittedName>
</protein>
<dbReference type="Pfam" id="PF01578">
    <property type="entry name" value="Cytochrom_C_asm"/>
    <property type="match status" value="1"/>
</dbReference>
<dbReference type="Pfam" id="PF05140">
    <property type="entry name" value="ResB"/>
    <property type="match status" value="2"/>
</dbReference>
<feature type="domain" description="Cytochrome c assembly protein" evidence="7">
    <location>
        <begin position="795"/>
        <end position="1000"/>
    </location>
</feature>
<name>A0ABM8Q1B6_9BACT</name>
<feature type="transmembrane region" description="Helical" evidence="6">
    <location>
        <begin position="1012"/>
        <end position="1030"/>
    </location>
</feature>
<evidence type="ECO:0000256" key="2">
    <source>
        <dbReference type="ARBA" id="ARBA00022692"/>
    </source>
</evidence>
<dbReference type="PANTHER" id="PTHR30071">
    <property type="entry name" value="HEME EXPORTER PROTEIN C"/>
    <property type="match status" value="1"/>
</dbReference>
<feature type="transmembrane region" description="Helical" evidence="6">
    <location>
        <begin position="801"/>
        <end position="817"/>
    </location>
</feature>
<proteinExistence type="predicted"/>
<comment type="caution">
    <text evidence="9">The sequence shown here is derived from an EMBL/GenBank/DDBJ whole genome shotgun (WGS) entry which is preliminary data.</text>
</comment>
<dbReference type="RefSeq" id="WP_230056184.1">
    <property type="nucleotide sequence ID" value="NZ_CAJHOE010000001.1"/>
</dbReference>
<feature type="transmembrane region" description="Helical" evidence="6">
    <location>
        <begin position="421"/>
        <end position="439"/>
    </location>
</feature>
<dbReference type="EMBL" id="CAJHOE010000001">
    <property type="protein sequence ID" value="CAD7286565.1"/>
    <property type="molecule type" value="Genomic_DNA"/>
</dbReference>
<feature type="transmembrane region" description="Helical" evidence="6">
    <location>
        <begin position="947"/>
        <end position="965"/>
    </location>
</feature>
<comment type="subcellular location">
    <subcellularLocation>
        <location evidence="1">Membrane</location>
        <topology evidence="1">Multi-pass membrane protein</topology>
    </subcellularLocation>
</comment>
<feature type="transmembrane region" description="Helical" evidence="6">
    <location>
        <begin position="44"/>
        <end position="67"/>
    </location>
</feature>
<dbReference type="InterPro" id="IPR002541">
    <property type="entry name" value="Cyt_c_assembly"/>
</dbReference>
<organism evidence="9 10">
    <name type="scientific">Campylobacter suis</name>
    <dbReference type="NCBI Taxonomy" id="2790657"/>
    <lineage>
        <taxon>Bacteria</taxon>
        <taxon>Pseudomonadati</taxon>
        <taxon>Campylobacterota</taxon>
        <taxon>Epsilonproteobacteria</taxon>
        <taxon>Campylobacterales</taxon>
        <taxon>Campylobacteraceae</taxon>
        <taxon>Campylobacter</taxon>
    </lineage>
</organism>
<keyword evidence="5 6" id="KW-0472">Membrane</keyword>
<feature type="transmembrane region" description="Helical" evidence="6">
    <location>
        <begin position="863"/>
        <end position="888"/>
    </location>
</feature>
<feature type="transmembrane region" description="Helical" evidence="6">
    <location>
        <begin position="79"/>
        <end position="99"/>
    </location>
</feature>
<feature type="transmembrane region" description="Helical" evidence="6">
    <location>
        <begin position="738"/>
        <end position="756"/>
    </location>
</feature>
<feature type="domain" description="ResB-like" evidence="8">
    <location>
        <begin position="335"/>
        <end position="408"/>
    </location>
</feature>